<name>A0A061SKZ5_9CHLO</name>
<reference evidence="2" key="1">
    <citation type="submission" date="2014-05" db="EMBL/GenBank/DDBJ databases">
        <title>The transcriptome of the halophilic microalga Tetraselmis sp. GSL018 isolated from the Great Salt Lake, Utah.</title>
        <authorList>
            <person name="Jinkerson R.E."/>
            <person name="D'Adamo S."/>
            <person name="Posewitz M.C."/>
        </authorList>
    </citation>
    <scope>NUCLEOTIDE SEQUENCE</scope>
    <source>
        <strain evidence="2">GSL018</strain>
    </source>
</reference>
<sequence>MEALQNTARDGHSKVEGESLCQSATSQDTGSTKEPFNESKDSAILGKLETHAMAKECARNILSAAQLSPDLSEDRSPVPWEERSERAAAAFVSEAEQWKAHWRQH</sequence>
<evidence type="ECO:0000313" key="2">
    <source>
        <dbReference type="EMBL" id="JAC83555.1"/>
    </source>
</evidence>
<organism evidence="2">
    <name type="scientific">Tetraselmis sp. GSL018</name>
    <dbReference type="NCBI Taxonomy" id="582737"/>
    <lineage>
        <taxon>Eukaryota</taxon>
        <taxon>Viridiplantae</taxon>
        <taxon>Chlorophyta</taxon>
        <taxon>core chlorophytes</taxon>
        <taxon>Chlorodendrophyceae</taxon>
        <taxon>Chlorodendrales</taxon>
        <taxon>Chlorodendraceae</taxon>
        <taxon>Tetraselmis</taxon>
    </lineage>
</organism>
<feature type="region of interest" description="Disordered" evidence="1">
    <location>
        <begin position="1"/>
        <end position="42"/>
    </location>
</feature>
<protein>
    <submittedName>
        <fullName evidence="2">Uncharacterized protein</fullName>
    </submittedName>
</protein>
<feature type="compositionally biased region" description="Polar residues" evidence="1">
    <location>
        <begin position="20"/>
        <end position="34"/>
    </location>
</feature>
<dbReference type="EMBL" id="GBEZ01001413">
    <property type="protein sequence ID" value="JAC83555.1"/>
    <property type="molecule type" value="Transcribed_RNA"/>
</dbReference>
<gene>
    <name evidence="2" type="ORF">TSPGSL018_3046</name>
</gene>
<accession>A0A061SKZ5</accession>
<proteinExistence type="predicted"/>
<evidence type="ECO:0000256" key="1">
    <source>
        <dbReference type="SAM" id="MobiDB-lite"/>
    </source>
</evidence>
<dbReference type="AlphaFoldDB" id="A0A061SKZ5"/>
<feature type="non-terminal residue" evidence="2">
    <location>
        <position position="105"/>
    </location>
</feature>